<dbReference type="InterPro" id="IPR009539">
    <property type="entry name" value="VANGL"/>
</dbReference>
<dbReference type="AlphaFoldDB" id="A0A915ESF0"/>
<comment type="subcellular location">
    <subcellularLocation>
        <location evidence="1">Cell membrane</location>
        <topology evidence="1">Multi-pass membrane protein</topology>
    </subcellularLocation>
</comment>
<evidence type="ECO:0000256" key="1">
    <source>
        <dbReference type="ARBA" id="ARBA00004651"/>
    </source>
</evidence>
<proteinExistence type="inferred from homology"/>
<protein>
    <submittedName>
        <fullName evidence="9">RGS domain-containing protein</fullName>
    </submittedName>
</protein>
<evidence type="ECO:0000256" key="2">
    <source>
        <dbReference type="ARBA" id="ARBA00022475"/>
    </source>
</evidence>
<evidence type="ECO:0000256" key="5">
    <source>
        <dbReference type="ARBA" id="ARBA00023136"/>
    </source>
</evidence>
<keyword evidence="5 7" id="KW-0472">Membrane</keyword>
<evidence type="ECO:0000313" key="9">
    <source>
        <dbReference type="WBParaSite" id="jg900"/>
    </source>
</evidence>
<keyword evidence="3 7" id="KW-0812">Transmembrane</keyword>
<organism evidence="8 9">
    <name type="scientific">Ditylenchus dipsaci</name>
    <dbReference type="NCBI Taxonomy" id="166011"/>
    <lineage>
        <taxon>Eukaryota</taxon>
        <taxon>Metazoa</taxon>
        <taxon>Ecdysozoa</taxon>
        <taxon>Nematoda</taxon>
        <taxon>Chromadorea</taxon>
        <taxon>Rhabditida</taxon>
        <taxon>Tylenchina</taxon>
        <taxon>Tylenchomorpha</taxon>
        <taxon>Sphaerularioidea</taxon>
        <taxon>Anguinidae</taxon>
        <taxon>Anguininae</taxon>
        <taxon>Ditylenchus</taxon>
    </lineage>
</organism>
<keyword evidence="2" id="KW-1003">Cell membrane</keyword>
<sequence>MQFVELQFVNMKFCENGYLLNMAGKSALLLLAFYVLYWRRSSADMPRLYFLRAAFVVFTLFVLFAFWLFYIVRIVMERSSNYTYIVSYALSLIDILLFIHCIWIFFELRQFRPVYTVQIVRDPDGETHTYEIGQMSIQEAAVQVLRLYHTHFSTFNQYLDYARQSALTGGGRNAGGRYRHGVPMPLSSGFKLYDIEGRGEGTTLSEASARILVEASSRRRMAGHNDLFYEEMDCTEEVFAHVQAINANNMNHKPLAPMDPSTAAKAVLGGIAKPLNRFLRFTRQQPNHLPNKFRNTWSIVLRTDSLPELFFRDFSQIDHLYRKI</sequence>
<reference evidence="9" key="1">
    <citation type="submission" date="2022-11" db="UniProtKB">
        <authorList>
            <consortium name="WormBaseParasite"/>
        </authorList>
    </citation>
    <scope>IDENTIFICATION</scope>
</reference>
<accession>A0A915ESF0</accession>
<dbReference type="Pfam" id="PF06638">
    <property type="entry name" value="Strabismus"/>
    <property type="match status" value="1"/>
</dbReference>
<evidence type="ECO:0000256" key="3">
    <source>
        <dbReference type="ARBA" id="ARBA00022692"/>
    </source>
</evidence>
<dbReference type="WBParaSite" id="jg900">
    <property type="protein sequence ID" value="jg900"/>
    <property type="gene ID" value="jg900"/>
</dbReference>
<feature type="transmembrane region" description="Helical" evidence="7">
    <location>
        <begin position="84"/>
        <end position="106"/>
    </location>
</feature>
<keyword evidence="8" id="KW-1185">Reference proteome</keyword>
<dbReference type="Proteomes" id="UP000887574">
    <property type="component" value="Unplaced"/>
</dbReference>
<keyword evidence="4 7" id="KW-1133">Transmembrane helix</keyword>
<feature type="transmembrane region" description="Helical" evidence="7">
    <location>
        <begin position="18"/>
        <end position="37"/>
    </location>
</feature>
<feature type="transmembrane region" description="Helical" evidence="7">
    <location>
        <begin position="49"/>
        <end position="72"/>
    </location>
</feature>
<evidence type="ECO:0000256" key="6">
    <source>
        <dbReference type="ARBA" id="ARBA00025718"/>
    </source>
</evidence>
<name>A0A915ESF0_9BILA</name>
<dbReference type="PANTHER" id="PTHR20886">
    <property type="entry name" value="VANG-LIKE PROTEIN"/>
    <property type="match status" value="1"/>
</dbReference>
<dbReference type="GO" id="GO:0005886">
    <property type="term" value="C:plasma membrane"/>
    <property type="evidence" value="ECO:0007669"/>
    <property type="project" value="UniProtKB-SubCell"/>
</dbReference>
<evidence type="ECO:0000256" key="4">
    <source>
        <dbReference type="ARBA" id="ARBA00022989"/>
    </source>
</evidence>
<evidence type="ECO:0000256" key="7">
    <source>
        <dbReference type="SAM" id="Phobius"/>
    </source>
</evidence>
<comment type="similarity">
    <text evidence="6">Belongs to the Vang family.</text>
</comment>
<evidence type="ECO:0000313" key="8">
    <source>
        <dbReference type="Proteomes" id="UP000887574"/>
    </source>
</evidence>